<evidence type="ECO:0008006" key="3">
    <source>
        <dbReference type="Google" id="ProtNLM"/>
    </source>
</evidence>
<keyword evidence="2" id="KW-1185">Reference proteome</keyword>
<evidence type="ECO:0000313" key="2">
    <source>
        <dbReference type="Proteomes" id="UP000030745"/>
    </source>
</evidence>
<gene>
    <name evidence="1" type="ORF">SPRG_09783</name>
</gene>
<dbReference type="VEuPathDB" id="FungiDB:SPRG_09783"/>
<dbReference type="AlphaFoldDB" id="A0A067C2P8"/>
<dbReference type="Gene3D" id="3.80.10.10">
    <property type="entry name" value="Ribonuclease Inhibitor"/>
    <property type="match status" value="1"/>
</dbReference>
<dbReference type="GeneID" id="24131934"/>
<dbReference type="KEGG" id="spar:SPRG_09783"/>
<protein>
    <recommendedName>
        <fullName evidence="3">F-box domain-containing protein</fullName>
    </recommendedName>
</protein>
<dbReference type="SUPFAM" id="SSF52047">
    <property type="entry name" value="RNI-like"/>
    <property type="match status" value="1"/>
</dbReference>
<proteinExistence type="predicted"/>
<dbReference type="EMBL" id="KK583236">
    <property type="protein sequence ID" value="KDO25054.1"/>
    <property type="molecule type" value="Genomic_DNA"/>
</dbReference>
<organism evidence="1 2">
    <name type="scientific">Saprolegnia parasitica (strain CBS 223.65)</name>
    <dbReference type="NCBI Taxonomy" id="695850"/>
    <lineage>
        <taxon>Eukaryota</taxon>
        <taxon>Sar</taxon>
        <taxon>Stramenopiles</taxon>
        <taxon>Oomycota</taxon>
        <taxon>Saprolegniomycetes</taxon>
        <taxon>Saprolegniales</taxon>
        <taxon>Saprolegniaceae</taxon>
        <taxon>Saprolegnia</taxon>
    </lineage>
</organism>
<accession>A0A067C2P8</accession>
<dbReference type="RefSeq" id="XP_012204322.1">
    <property type="nucleotide sequence ID" value="XM_012348932.1"/>
</dbReference>
<name>A0A067C2P8_SAPPC</name>
<sequence>MSKRACVAPISVVDADILLHIVQCLSSINDVFALLQALPRHALDAPLAALRTLLPTALKADQWPQVCIEEIDRRYTSTVLTALPVFRSIRINDLTKLDEVLRAGSQEYGADGSATIALAAKWGHKIKSIDMSYFQQGNNNGALARILRPCTGLDEVHICEPSDPSVLEAVTAAAQYVTRMELLGIGKDTSMRVRWLSTITTEPRTLFFESADDLQLARCIAAAASLTSLTLWQADNVLQALSNVAAPLLNMTKLCLHTISGIEGFLTKCVNLSTLQVLDLAAEGIPMSTCLLELLPRLVALRELSLTGCVMDWVDQLDSTPAPRHLTVLQFEACGMDDATCLALLEWASQSPCLKTVTLIATETVRTEPLQCGRYLRRWIASSVHRVSLQCCTVEEKNVLAIAMALCDTRRSAPFVLHLRDETMTVASYKVLFDALLTCVGVAIEVVELRIGMRDEIACLASTLQLQLSDGSDRTLTIQKLH</sequence>
<dbReference type="OMA" id="IRTEVHT"/>
<dbReference type="Proteomes" id="UP000030745">
    <property type="component" value="Unassembled WGS sequence"/>
</dbReference>
<dbReference type="InterPro" id="IPR032675">
    <property type="entry name" value="LRR_dom_sf"/>
</dbReference>
<reference evidence="1 2" key="1">
    <citation type="journal article" date="2013" name="PLoS Genet.">
        <title>Distinctive expansion of potential virulence genes in the genome of the oomycete fish pathogen Saprolegnia parasitica.</title>
        <authorList>
            <person name="Jiang R.H."/>
            <person name="de Bruijn I."/>
            <person name="Haas B.J."/>
            <person name="Belmonte R."/>
            <person name="Lobach L."/>
            <person name="Christie J."/>
            <person name="van den Ackerveken G."/>
            <person name="Bottin A."/>
            <person name="Bulone V."/>
            <person name="Diaz-Moreno S.M."/>
            <person name="Dumas B."/>
            <person name="Fan L."/>
            <person name="Gaulin E."/>
            <person name="Govers F."/>
            <person name="Grenville-Briggs L.J."/>
            <person name="Horner N.R."/>
            <person name="Levin J.Z."/>
            <person name="Mammella M."/>
            <person name="Meijer H.J."/>
            <person name="Morris P."/>
            <person name="Nusbaum C."/>
            <person name="Oome S."/>
            <person name="Phillips A.J."/>
            <person name="van Rooyen D."/>
            <person name="Rzeszutek E."/>
            <person name="Saraiva M."/>
            <person name="Secombes C.J."/>
            <person name="Seidl M.F."/>
            <person name="Snel B."/>
            <person name="Stassen J.H."/>
            <person name="Sykes S."/>
            <person name="Tripathy S."/>
            <person name="van den Berg H."/>
            <person name="Vega-Arreguin J.C."/>
            <person name="Wawra S."/>
            <person name="Young S.K."/>
            <person name="Zeng Q."/>
            <person name="Dieguez-Uribeondo J."/>
            <person name="Russ C."/>
            <person name="Tyler B.M."/>
            <person name="van West P."/>
        </authorList>
    </citation>
    <scope>NUCLEOTIDE SEQUENCE [LARGE SCALE GENOMIC DNA]</scope>
    <source>
        <strain evidence="1 2">CBS 223.65</strain>
    </source>
</reference>
<evidence type="ECO:0000313" key="1">
    <source>
        <dbReference type="EMBL" id="KDO25054.1"/>
    </source>
</evidence>